<gene>
    <name evidence="1" type="ORF">GCM10023215_15540</name>
</gene>
<dbReference type="Proteomes" id="UP001500325">
    <property type="component" value="Unassembled WGS sequence"/>
</dbReference>
<evidence type="ECO:0000313" key="2">
    <source>
        <dbReference type="Proteomes" id="UP001500325"/>
    </source>
</evidence>
<name>A0ABP8W9F8_9PSEU</name>
<sequence>MTLNEPNSSEFTTSHAVLDGYLDGERRLQAVSGLRTYFCGTRYAGRRFENIAGRGDAASVANRITAADLVALPLLSIGLDRPQLVIDILETHAEEIEGLLSSIPADSDIGHVAWSALDESSPAQKLYSLLRSVHGVGPTTASKLLARKRPHLFPIDDDLVRQRLGRDRGLWACWWTWLREENRQRAVADLRDEVGGIADISSLRVMDVAVWMSVRAGR</sequence>
<comment type="caution">
    <text evidence="1">The sequence shown here is derived from an EMBL/GenBank/DDBJ whole genome shotgun (WGS) entry which is preliminary data.</text>
</comment>
<keyword evidence="2" id="KW-1185">Reference proteome</keyword>
<dbReference type="InterPro" id="IPR046275">
    <property type="entry name" value="DUF6308"/>
</dbReference>
<evidence type="ECO:0000313" key="1">
    <source>
        <dbReference type="EMBL" id="GAA4682432.1"/>
    </source>
</evidence>
<organism evidence="1 2">
    <name type="scientific">Pseudonocardia yuanmonensis</name>
    <dbReference type="NCBI Taxonomy" id="1095914"/>
    <lineage>
        <taxon>Bacteria</taxon>
        <taxon>Bacillati</taxon>
        <taxon>Actinomycetota</taxon>
        <taxon>Actinomycetes</taxon>
        <taxon>Pseudonocardiales</taxon>
        <taxon>Pseudonocardiaceae</taxon>
        <taxon>Pseudonocardia</taxon>
    </lineage>
</organism>
<protein>
    <submittedName>
        <fullName evidence="1">Uncharacterized protein</fullName>
    </submittedName>
</protein>
<dbReference type="EMBL" id="BAABIC010000004">
    <property type="protein sequence ID" value="GAA4682432.1"/>
    <property type="molecule type" value="Genomic_DNA"/>
</dbReference>
<dbReference type="Pfam" id="PF19827">
    <property type="entry name" value="DUF6308"/>
    <property type="match status" value="1"/>
</dbReference>
<accession>A0ABP8W9F8</accession>
<dbReference type="RefSeq" id="WP_345379354.1">
    <property type="nucleotide sequence ID" value="NZ_BAABIC010000004.1"/>
</dbReference>
<proteinExistence type="predicted"/>
<reference evidence="2" key="1">
    <citation type="journal article" date="2019" name="Int. J. Syst. Evol. Microbiol.">
        <title>The Global Catalogue of Microorganisms (GCM) 10K type strain sequencing project: providing services to taxonomists for standard genome sequencing and annotation.</title>
        <authorList>
            <consortium name="The Broad Institute Genomics Platform"/>
            <consortium name="The Broad Institute Genome Sequencing Center for Infectious Disease"/>
            <person name="Wu L."/>
            <person name="Ma J."/>
        </authorList>
    </citation>
    <scope>NUCLEOTIDE SEQUENCE [LARGE SCALE GENOMIC DNA]</scope>
    <source>
        <strain evidence="2">JCM 18055</strain>
    </source>
</reference>